<evidence type="ECO:0000313" key="3">
    <source>
        <dbReference type="EMBL" id="KAK4208120.1"/>
    </source>
</evidence>
<dbReference type="AlphaFoldDB" id="A0AAN7B4R3"/>
<reference evidence="3" key="2">
    <citation type="submission" date="2023-05" db="EMBL/GenBank/DDBJ databases">
        <authorList>
            <consortium name="Lawrence Berkeley National Laboratory"/>
            <person name="Steindorff A."/>
            <person name="Hensen N."/>
            <person name="Bonometti L."/>
            <person name="Westerberg I."/>
            <person name="Brannstrom I.O."/>
            <person name="Guillou S."/>
            <person name="Cros-Aarteil S."/>
            <person name="Calhoun S."/>
            <person name="Haridas S."/>
            <person name="Kuo A."/>
            <person name="Mondo S."/>
            <person name="Pangilinan J."/>
            <person name="Riley R."/>
            <person name="Labutti K."/>
            <person name="Andreopoulos B."/>
            <person name="Lipzen A."/>
            <person name="Chen C."/>
            <person name="Yanf M."/>
            <person name="Daum C."/>
            <person name="Ng V."/>
            <person name="Clum A."/>
            <person name="Ohm R."/>
            <person name="Martin F."/>
            <person name="Silar P."/>
            <person name="Natvig D."/>
            <person name="Lalanne C."/>
            <person name="Gautier V."/>
            <person name="Ament-Velasquez S.L."/>
            <person name="Kruys A."/>
            <person name="Hutchinson M.I."/>
            <person name="Powell A.J."/>
            <person name="Barry K."/>
            <person name="Miller A.N."/>
            <person name="Grigoriev I.V."/>
            <person name="Debuchy R."/>
            <person name="Gladieux P."/>
            <person name="Thoren M.H."/>
            <person name="Johannesson H."/>
        </authorList>
    </citation>
    <scope>NUCLEOTIDE SEQUENCE</scope>
    <source>
        <strain evidence="3">PSN293</strain>
    </source>
</reference>
<feature type="region of interest" description="Disordered" evidence="1">
    <location>
        <begin position="1"/>
        <end position="42"/>
    </location>
</feature>
<organism evidence="3 4">
    <name type="scientific">Rhypophila decipiens</name>
    <dbReference type="NCBI Taxonomy" id="261697"/>
    <lineage>
        <taxon>Eukaryota</taxon>
        <taxon>Fungi</taxon>
        <taxon>Dikarya</taxon>
        <taxon>Ascomycota</taxon>
        <taxon>Pezizomycotina</taxon>
        <taxon>Sordariomycetes</taxon>
        <taxon>Sordariomycetidae</taxon>
        <taxon>Sordariales</taxon>
        <taxon>Naviculisporaceae</taxon>
        <taxon>Rhypophila</taxon>
    </lineage>
</organism>
<protein>
    <recommendedName>
        <fullName evidence="2">DUF7896 domain-containing protein</fullName>
    </recommendedName>
</protein>
<feature type="compositionally biased region" description="Basic and acidic residues" evidence="1">
    <location>
        <begin position="423"/>
        <end position="451"/>
    </location>
</feature>
<feature type="compositionally biased region" description="Polar residues" evidence="1">
    <location>
        <begin position="114"/>
        <end position="137"/>
    </location>
</feature>
<feature type="region of interest" description="Disordered" evidence="1">
    <location>
        <begin position="406"/>
        <end position="456"/>
    </location>
</feature>
<evidence type="ECO:0000259" key="2">
    <source>
        <dbReference type="Pfam" id="PF25438"/>
    </source>
</evidence>
<evidence type="ECO:0000313" key="4">
    <source>
        <dbReference type="Proteomes" id="UP001301769"/>
    </source>
</evidence>
<sequence length="764" mass="82583">MNQESLEVQELEATLHRKRQETRALEERLSRARSSFSAASGSANVDPALVNYSATASHSSLASHGRSRSNTIPRHATTAGVPINMGPNIEQGDTQQQCQSRPMKKSKTTHYGADSTSSGTMARSASNNSSMPMTGPVSFTTAGPTAVASFLHNSYAGSDRLQDWVNHDQFNQPANAFLQAESIYTGQHLGRELAVGEYLSMVGDDDLPVLPISPVSIRSSTLLSPDSAQFPANSGIPSACGSMTSGPTIETAPMTRSNSNMNDNMSISGQFTEMVRIRSEQSNRSHGRQDSFGHPQAMNHPSLLGKRSMGEADFMTTVGRNLADFSYSYGSSAPPDSSLYGHQHAMEKSSSQTSTRSSSSSGLTGANELNGQSLSQHLSMERSISNTSIRSNRSLGHRAKEALFRQNINAQSRNLKPKPAADVSRKEAPESNPNKGKDGKAVISKTKYERPKHPKVKCSQCNENPEGFRGDHELRRHTEAKHKSTVKKWICRDPAEARIPHTEKAIKPLKDCKQCSQQKQYGAYYNAAAHLRRTHFKVKPARKTAGGSKNSSKGAHASNRLDDEKRGGKGGGDWPSMAELKLWMLEISVHMDQEGALGPDGVDSVGAPDQEDQDLDNELADAMTYGSQTALGVGLGQDGYDMATAYTGGGFSQDFDMTASYQNLQGELGSQNPELYIDTSSYVGPHVQHGMPIFSSSSFDLSSSSSHPAQHHMASSMMSIDSHSYTSPVSSTATITQTGGFGDHMIHRDDLDMSFDLAFAVSNQ</sequence>
<feature type="region of interest" description="Disordered" evidence="1">
    <location>
        <begin position="279"/>
        <end position="304"/>
    </location>
</feature>
<proteinExistence type="predicted"/>
<dbReference type="Pfam" id="PF25438">
    <property type="entry name" value="DUF7896"/>
    <property type="match status" value="1"/>
</dbReference>
<feature type="domain" description="DUF7896" evidence="2">
    <location>
        <begin position="486"/>
        <end position="586"/>
    </location>
</feature>
<dbReference type="Proteomes" id="UP001301769">
    <property type="component" value="Unassembled WGS sequence"/>
</dbReference>
<dbReference type="InterPro" id="IPR057218">
    <property type="entry name" value="DUF7896"/>
</dbReference>
<accession>A0AAN7B4R3</accession>
<feature type="compositionally biased region" description="Low complexity" evidence="1">
    <location>
        <begin position="32"/>
        <end position="42"/>
    </location>
</feature>
<keyword evidence="4" id="KW-1185">Reference proteome</keyword>
<feature type="region of interest" description="Disordered" evidence="1">
    <location>
        <begin position="61"/>
        <end position="137"/>
    </location>
</feature>
<feature type="region of interest" description="Disordered" evidence="1">
    <location>
        <begin position="333"/>
        <end position="369"/>
    </location>
</feature>
<dbReference type="PANTHER" id="PTHR42031:SF1">
    <property type="entry name" value="KEY LIME PATHOGENICITY PROTEIN"/>
    <property type="match status" value="1"/>
</dbReference>
<feature type="compositionally biased region" description="Basic and acidic residues" evidence="1">
    <location>
        <begin position="279"/>
        <end position="291"/>
    </location>
</feature>
<evidence type="ECO:0000256" key="1">
    <source>
        <dbReference type="SAM" id="MobiDB-lite"/>
    </source>
</evidence>
<feature type="compositionally biased region" description="Basic and acidic residues" evidence="1">
    <location>
        <begin position="21"/>
        <end position="30"/>
    </location>
</feature>
<reference evidence="3" key="1">
    <citation type="journal article" date="2023" name="Mol. Phylogenet. Evol.">
        <title>Genome-scale phylogeny and comparative genomics of the fungal order Sordariales.</title>
        <authorList>
            <person name="Hensen N."/>
            <person name="Bonometti L."/>
            <person name="Westerberg I."/>
            <person name="Brannstrom I.O."/>
            <person name="Guillou S."/>
            <person name="Cros-Aarteil S."/>
            <person name="Calhoun S."/>
            <person name="Haridas S."/>
            <person name="Kuo A."/>
            <person name="Mondo S."/>
            <person name="Pangilinan J."/>
            <person name="Riley R."/>
            <person name="LaButti K."/>
            <person name="Andreopoulos B."/>
            <person name="Lipzen A."/>
            <person name="Chen C."/>
            <person name="Yan M."/>
            <person name="Daum C."/>
            <person name="Ng V."/>
            <person name="Clum A."/>
            <person name="Steindorff A."/>
            <person name="Ohm R.A."/>
            <person name="Martin F."/>
            <person name="Silar P."/>
            <person name="Natvig D.O."/>
            <person name="Lalanne C."/>
            <person name="Gautier V."/>
            <person name="Ament-Velasquez S.L."/>
            <person name="Kruys A."/>
            <person name="Hutchinson M.I."/>
            <person name="Powell A.J."/>
            <person name="Barry K."/>
            <person name="Miller A.N."/>
            <person name="Grigoriev I.V."/>
            <person name="Debuchy R."/>
            <person name="Gladieux P."/>
            <person name="Hiltunen Thoren M."/>
            <person name="Johannesson H."/>
        </authorList>
    </citation>
    <scope>NUCLEOTIDE SEQUENCE</scope>
    <source>
        <strain evidence="3">PSN293</strain>
    </source>
</reference>
<feature type="compositionally biased region" description="Low complexity" evidence="1">
    <location>
        <begin position="349"/>
        <end position="361"/>
    </location>
</feature>
<name>A0AAN7B4R3_9PEZI</name>
<dbReference type="PANTHER" id="PTHR42031">
    <property type="entry name" value="KEY LIME PATHOGENICITY PROTEIN"/>
    <property type="match status" value="1"/>
</dbReference>
<gene>
    <name evidence="3" type="ORF">QBC37DRAFT_379397</name>
</gene>
<feature type="region of interest" description="Disordered" evidence="1">
    <location>
        <begin position="539"/>
        <end position="573"/>
    </location>
</feature>
<comment type="caution">
    <text evidence="3">The sequence shown here is derived from an EMBL/GenBank/DDBJ whole genome shotgun (WGS) entry which is preliminary data.</text>
</comment>
<dbReference type="EMBL" id="MU858257">
    <property type="protein sequence ID" value="KAK4208120.1"/>
    <property type="molecule type" value="Genomic_DNA"/>
</dbReference>
<feature type="compositionally biased region" description="Polar residues" evidence="1">
    <location>
        <begin position="91"/>
        <end position="100"/>
    </location>
</feature>